<dbReference type="PANTHER" id="PTHR43537">
    <property type="entry name" value="TRANSCRIPTIONAL REGULATOR, GNTR FAMILY"/>
    <property type="match status" value="1"/>
</dbReference>
<dbReference type="PANTHER" id="PTHR43537:SF5">
    <property type="entry name" value="UXU OPERON TRANSCRIPTIONAL REGULATOR"/>
    <property type="match status" value="1"/>
</dbReference>
<reference evidence="6 7" key="1">
    <citation type="submission" date="2018-07" db="EMBL/GenBank/DDBJ databases">
        <title>Genomic Encyclopedia of Type Strains, Phase IV (KMG-IV): sequencing the most valuable type-strain genomes for metagenomic binning, comparative biology and taxonomic classification.</title>
        <authorList>
            <person name="Goeker M."/>
        </authorList>
    </citation>
    <scope>NUCLEOTIDE SEQUENCE [LARGE SCALE GENOMIC DNA]</scope>
    <source>
        <strain evidence="6 7">DSM 21352</strain>
    </source>
</reference>
<dbReference type="SUPFAM" id="SSF46785">
    <property type="entry name" value="Winged helix' DNA-binding domain"/>
    <property type="match status" value="1"/>
</dbReference>
<organism evidence="6 7">
    <name type="scientific">Pseudacidovorax intermedius</name>
    <dbReference type="NCBI Taxonomy" id="433924"/>
    <lineage>
        <taxon>Bacteria</taxon>
        <taxon>Pseudomonadati</taxon>
        <taxon>Pseudomonadota</taxon>
        <taxon>Betaproteobacteria</taxon>
        <taxon>Burkholderiales</taxon>
        <taxon>Comamonadaceae</taxon>
        <taxon>Pseudacidovorax</taxon>
    </lineage>
</organism>
<dbReference type="Gene3D" id="1.10.10.10">
    <property type="entry name" value="Winged helix-like DNA-binding domain superfamily/Winged helix DNA-binding domain"/>
    <property type="match status" value="1"/>
</dbReference>
<protein>
    <submittedName>
        <fullName evidence="6">GntR family transcriptional regulator</fullName>
    </submittedName>
</protein>
<dbReference type="InterPro" id="IPR011711">
    <property type="entry name" value="GntR_C"/>
</dbReference>
<evidence type="ECO:0000256" key="1">
    <source>
        <dbReference type="ARBA" id="ARBA00023015"/>
    </source>
</evidence>
<evidence type="ECO:0000256" key="4">
    <source>
        <dbReference type="SAM" id="MobiDB-lite"/>
    </source>
</evidence>
<dbReference type="Gene3D" id="1.20.120.530">
    <property type="entry name" value="GntR ligand-binding domain-like"/>
    <property type="match status" value="1"/>
</dbReference>
<keyword evidence="7" id="KW-1185">Reference proteome</keyword>
<dbReference type="InterPro" id="IPR036388">
    <property type="entry name" value="WH-like_DNA-bd_sf"/>
</dbReference>
<evidence type="ECO:0000259" key="5">
    <source>
        <dbReference type="PROSITE" id="PS50949"/>
    </source>
</evidence>
<comment type="caution">
    <text evidence="6">The sequence shown here is derived from an EMBL/GenBank/DDBJ whole genome shotgun (WGS) entry which is preliminary data.</text>
</comment>
<dbReference type="Proteomes" id="UP000255265">
    <property type="component" value="Unassembled WGS sequence"/>
</dbReference>
<accession>A0A370FED3</accession>
<dbReference type="PRINTS" id="PR00035">
    <property type="entry name" value="HTHGNTR"/>
</dbReference>
<feature type="compositionally biased region" description="Low complexity" evidence="4">
    <location>
        <begin position="10"/>
        <end position="22"/>
    </location>
</feature>
<keyword evidence="2" id="KW-0238">DNA-binding</keyword>
<dbReference type="SUPFAM" id="SSF48008">
    <property type="entry name" value="GntR ligand-binding domain-like"/>
    <property type="match status" value="1"/>
</dbReference>
<sequence>MPTKRISPSVPRAKAGPRAPAAVAEPAVTPLFQPVRTRRTFEAVSSQIREQLARGELRPGDRLPAEKDLAEQFDVSRSAVREALRSLESAGVVEAVTGLNGGFFIRNGKPTSLTQSVRDMVSLQQASIAHVTEARIELMAVAIRLACERATEEEIDAIEADIDYHTDLFRQGHGSRNTHSVIRFYQLIAEATHNEVFAAMVDALSEIIRGLLAQVDPRPRKDFMQVRRKVLEHLRARDAAAAAAAMTAHLKLINDYLESESKKAATKRTAARRAA</sequence>
<dbReference type="InterPro" id="IPR000524">
    <property type="entry name" value="Tscrpt_reg_HTH_GntR"/>
</dbReference>
<gene>
    <name evidence="6" type="ORF">DFR41_105316</name>
</gene>
<dbReference type="RefSeq" id="WP_017761297.1">
    <property type="nucleotide sequence ID" value="NZ_QQAV01000005.1"/>
</dbReference>
<dbReference type="SMART" id="SM00895">
    <property type="entry name" value="FCD"/>
    <property type="match status" value="1"/>
</dbReference>
<feature type="region of interest" description="Disordered" evidence="4">
    <location>
        <begin position="1"/>
        <end position="22"/>
    </location>
</feature>
<dbReference type="GO" id="GO:0003677">
    <property type="term" value="F:DNA binding"/>
    <property type="evidence" value="ECO:0007669"/>
    <property type="project" value="UniProtKB-KW"/>
</dbReference>
<dbReference type="InterPro" id="IPR036390">
    <property type="entry name" value="WH_DNA-bd_sf"/>
</dbReference>
<dbReference type="InterPro" id="IPR008920">
    <property type="entry name" value="TF_FadR/GntR_C"/>
</dbReference>
<keyword evidence="1" id="KW-0805">Transcription regulation</keyword>
<dbReference type="AlphaFoldDB" id="A0A370FED3"/>
<evidence type="ECO:0000313" key="6">
    <source>
        <dbReference type="EMBL" id="RDI24401.1"/>
    </source>
</evidence>
<dbReference type="Pfam" id="PF07729">
    <property type="entry name" value="FCD"/>
    <property type="match status" value="1"/>
</dbReference>
<dbReference type="SMART" id="SM00345">
    <property type="entry name" value="HTH_GNTR"/>
    <property type="match status" value="1"/>
</dbReference>
<dbReference type="Pfam" id="PF00392">
    <property type="entry name" value="GntR"/>
    <property type="match status" value="1"/>
</dbReference>
<proteinExistence type="predicted"/>
<evidence type="ECO:0000256" key="3">
    <source>
        <dbReference type="ARBA" id="ARBA00023163"/>
    </source>
</evidence>
<dbReference type="EMBL" id="QQAV01000005">
    <property type="protein sequence ID" value="RDI24401.1"/>
    <property type="molecule type" value="Genomic_DNA"/>
</dbReference>
<name>A0A370FED3_9BURK</name>
<dbReference type="PROSITE" id="PS50949">
    <property type="entry name" value="HTH_GNTR"/>
    <property type="match status" value="1"/>
</dbReference>
<feature type="domain" description="HTH gntR-type" evidence="5">
    <location>
        <begin position="38"/>
        <end position="108"/>
    </location>
</feature>
<evidence type="ECO:0000256" key="2">
    <source>
        <dbReference type="ARBA" id="ARBA00023125"/>
    </source>
</evidence>
<dbReference type="GO" id="GO:0003700">
    <property type="term" value="F:DNA-binding transcription factor activity"/>
    <property type="evidence" value="ECO:0007669"/>
    <property type="project" value="InterPro"/>
</dbReference>
<dbReference type="CDD" id="cd07377">
    <property type="entry name" value="WHTH_GntR"/>
    <property type="match status" value="1"/>
</dbReference>
<keyword evidence="3" id="KW-0804">Transcription</keyword>
<evidence type="ECO:0000313" key="7">
    <source>
        <dbReference type="Proteomes" id="UP000255265"/>
    </source>
</evidence>